<dbReference type="Pfam" id="PF01078">
    <property type="entry name" value="Mg_chelatase"/>
    <property type="match status" value="1"/>
</dbReference>
<gene>
    <name evidence="6" type="ORF">OV287_12155</name>
</gene>
<dbReference type="InterPro" id="IPR014721">
    <property type="entry name" value="Ribsml_uS5_D2-typ_fold_subgr"/>
</dbReference>
<dbReference type="InterPro" id="IPR027417">
    <property type="entry name" value="P-loop_NTPase"/>
</dbReference>
<evidence type="ECO:0000256" key="1">
    <source>
        <dbReference type="ARBA" id="ARBA00006354"/>
    </source>
</evidence>
<accession>A0ABT4A2P9</accession>
<evidence type="ECO:0000259" key="5">
    <source>
        <dbReference type="SMART" id="SM00382"/>
    </source>
</evidence>
<reference evidence="6 7" key="1">
    <citation type="submission" date="2022-11" db="EMBL/GenBank/DDBJ databases">
        <title>Minimal conservation of predation-associated metabolite biosynthetic gene clusters underscores biosynthetic potential of Myxococcota including descriptions for ten novel species: Archangium lansinium sp. nov., Myxococcus landrumus sp. nov., Nannocystis bai.</title>
        <authorList>
            <person name="Ahearne A."/>
            <person name="Stevens C."/>
            <person name="Phillips K."/>
        </authorList>
    </citation>
    <scope>NUCLEOTIDE SEQUENCE [LARGE SCALE GENOMIC DNA]</scope>
    <source>
        <strain evidence="6 7">MIWBW</strain>
    </source>
</reference>
<dbReference type="PANTHER" id="PTHR32039">
    <property type="entry name" value="MAGNESIUM-CHELATASE SUBUNIT CHLI"/>
    <property type="match status" value="1"/>
</dbReference>
<dbReference type="Gene3D" id="3.40.50.300">
    <property type="entry name" value="P-loop containing nucleotide triphosphate hydrolases"/>
    <property type="match status" value="1"/>
</dbReference>
<dbReference type="Proteomes" id="UP001207654">
    <property type="component" value="Unassembled WGS sequence"/>
</dbReference>
<keyword evidence="7" id="KW-1185">Reference proteome</keyword>
<feature type="domain" description="AAA+ ATPase" evidence="5">
    <location>
        <begin position="214"/>
        <end position="397"/>
    </location>
</feature>
<evidence type="ECO:0000313" key="7">
    <source>
        <dbReference type="Proteomes" id="UP001207654"/>
    </source>
</evidence>
<keyword evidence="3" id="KW-0067">ATP-binding</keyword>
<dbReference type="Pfam" id="PF13335">
    <property type="entry name" value="Mg_chelatase_C"/>
    <property type="match status" value="1"/>
</dbReference>
<keyword evidence="2" id="KW-0547">Nucleotide-binding</keyword>
<evidence type="ECO:0000256" key="3">
    <source>
        <dbReference type="ARBA" id="ARBA00022840"/>
    </source>
</evidence>
<dbReference type="InterPro" id="IPR003593">
    <property type="entry name" value="AAA+_ATPase"/>
</dbReference>
<evidence type="ECO:0000256" key="2">
    <source>
        <dbReference type="ARBA" id="ARBA00022741"/>
    </source>
</evidence>
<dbReference type="InterPro" id="IPR020568">
    <property type="entry name" value="Ribosomal_Su5_D2-typ_SF"/>
</dbReference>
<dbReference type="SMART" id="SM00382">
    <property type="entry name" value="AAA"/>
    <property type="match status" value="1"/>
</dbReference>
<comment type="similarity">
    <text evidence="1">Belongs to the Mg-chelatase subunits D/I family. ComM subfamily.</text>
</comment>
<dbReference type="EMBL" id="JAPNKA010000001">
    <property type="protein sequence ID" value="MCY1075247.1"/>
    <property type="molecule type" value="Genomic_DNA"/>
</dbReference>
<dbReference type="InterPro" id="IPR004482">
    <property type="entry name" value="Mg_chelat-rel"/>
</dbReference>
<dbReference type="SUPFAM" id="SSF54211">
    <property type="entry name" value="Ribosomal protein S5 domain 2-like"/>
    <property type="match status" value="1"/>
</dbReference>
<protein>
    <submittedName>
        <fullName evidence="6">YifB family Mg chelatase-like AAA ATPase</fullName>
    </submittedName>
</protein>
<feature type="region of interest" description="Disordered" evidence="4">
    <location>
        <begin position="514"/>
        <end position="544"/>
    </location>
</feature>
<dbReference type="RefSeq" id="WP_267534189.1">
    <property type="nucleotide sequence ID" value="NZ_JAPNKA010000001.1"/>
</dbReference>
<dbReference type="InterPro" id="IPR001208">
    <property type="entry name" value="MCM_dom"/>
</dbReference>
<dbReference type="NCBIfam" id="TIGR00368">
    <property type="entry name" value="YifB family Mg chelatase-like AAA ATPase"/>
    <property type="match status" value="1"/>
</dbReference>
<dbReference type="Gene3D" id="3.30.230.10">
    <property type="match status" value="1"/>
</dbReference>
<dbReference type="InterPro" id="IPR000523">
    <property type="entry name" value="Mg_chelatse_chII-like_cat_dom"/>
</dbReference>
<sequence>MLARVRSGALMGIDAVVVECEVDMALGLPYFNVVGLPEGAVRESKVRVISALKNCGFELPSKRITVNLAPADIRKEGAAFELPIALGVLAAAKLMEEEPLSRYLFGGELSLDGGVKPIKGVLPLAVAARDEGYQGVMVPAANAAEAALVAGIHVLAVHHLREAVDHLTGEKPLAPFTREEGAPALSRGRLAPLDMSDVRGQADIKTAMELAAAGGHNIMLCGPPGSGKTMLARRLPGILPAMTFDEALEVTKIYSVLGLLGDEQTLMRERPFRAPHHTISDAGLVGGGPATRPGELSLAHHGVLFLDELPEFRKNVLEVLRQPLEEGTIHLARATQHVTYPCRVMLVAAMNPCQCGYFNVPGRKCTCLENRVHDYHARVSGPLLDRIDITLQTRPVEYHHIARNEGEEPTSAHYRERVEAARERQRFRFRDAPGVYCNAQMPTQLLHRYCKLSSKAGTQLERAMEQYGLSARAHDRILKLARTRADLEGREHIADADVRLAIDCRQIDRRSWLHTNTLGGPPPWQGAVNPPPRPQRDSQPPDDF</sequence>
<evidence type="ECO:0000313" key="6">
    <source>
        <dbReference type="EMBL" id="MCY1075247.1"/>
    </source>
</evidence>
<dbReference type="SUPFAM" id="SSF52540">
    <property type="entry name" value="P-loop containing nucleoside triphosphate hydrolases"/>
    <property type="match status" value="1"/>
</dbReference>
<dbReference type="PRINTS" id="PR01657">
    <property type="entry name" value="MCMFAMILY"/>
</dbReference>
<dbReference type="PANTHER" id="PTHR32039:SF7">
    <property type="entry name" value="COMPETENCE PROTEIN COMM"/>
    <property type="match status" value="1"/>
</dbReference>
<organism evidence="6 7">
    <name type="scientific">Archangium lansingense</name>
    <dbReference type="NCBI Taxonomy" id="2995310"/>
    <lineage>
        <taxon>Bacteria</taxon>
        <taxon>Pseudomonadati</taxon>
        <taxon>Myxococcota</taxon>
        <taxon>Myxococcia</taxon>
        <taxon>Myxococcales</taxon>
        <taxon>Cystobacterineae</taxon>
        <taxon>Archangiaceae</taxon>
        <taxon>Archangium</taxon>
    </lineage>
</organism>
<evidence type="ECO:0000256" key="4">
    <source>
        <dbReference type="SAM" id="MobiDB-lite"/>
    </source>
</evidence>
<comment type="caution">
    <text evidence="6">The sequence shown here is derived from an EMBL/GenBank/DDBJ whole genome shotgun (WGS) entry which is preliminary data.</text>
</comment>
<feature type="compositionally biased region" description="Pro residues" evidence="4">
    <location>
        <begin position="520"/>
        <end position="533"/>
    </location>
</feature>
<dbReference type="InterPro" id="IPR025158">
    <property type="entry name" value="Mg_chelat-rel_C"/>
</dbReference>
<dbReference type="Pfam" id="PF13541">
    <property type="entry name" value="ChlI"/>
    <property type="match status" value="1"/>
</dbReference>
<dbReference type="InterPro" id="IPR045006">
    <property type="entry name" value="CHLI-like"/>
</dbReference>
<name>A0ABT4A2P9_9BACT</name>
<proteinExistence type="inferred from homology"/>